<dbReference type="SUPFAM" id="SSF55781">
    <property type="entry name" value="GAF domain-like"/>
    <property type="match status" value="1"/>
</dbReference>
<dbReference type="InterPro" id="IPR051448">
    <property type="entry name" value="CdaR-like_regulators"/>
</dbReference>
<dbReference type="Pfam" id="PF01590">
    <property type="entry name" value="GAF"/>
    <property type="match status" value="1"/>
</dbReference>
<dbReference type="InterPro" id="IPR042070">
    <property type="entry name" value="PucR_C-HTH_sf"/>
</dbReference>
<dbReference type="Pfam" id="PF13556">
    <property type="entry name" value="HTH_30"/>
    <property type="match status" value="1"/>
</dbReference>
<reference evidence="2 3" key="1">
    <citation type="submission" date="2016-03" db="EMBL/GenBank/DDBJ databases">
        <title>Complete genome sequence of a soil Actinobacterium, Nocardioides dokdonensis FR1436.</title>
        <authorList>
            <person name="Kwon S.-K."/>
            <person name="Kim K."/>
            <person name="Kim J.F."/>
        </authorList>
    </citation>
    <scope>NUCLEOTIDE SEQUENCE [LARGE SCALE GENOMIC DNA]</scope>
    <source>
        <strain evidence="2 3">FR1436</strain>
    </source>
</reference>
<proteinExistence type="predicted"/>
<dbReference type="PANTHER" id="PTHR33744">
    <property type="entry name" value="CARBOHYDRATE DIACID REGULATOR"/>
    <property type="match status" value="1"/>
</dbReference>
<protein>
    <submittedName>
        <fullName evidence="2">Purine catabolism regulatory protein</fullName>
    </submittedName>
</protein>
<accession>A0A1A9GL35</accession>
<dbReference type="PATRIC" id="fig|1300347.3.peg.2560"/>
<dbReference type="InterPro" id="IPR029016">
    <property type="entry name" value="GAF-like_dom_sf"/>
</dbReference>
<evidence type="ECO:0000313" key="2">
    <source>
        <dbReference type="EMBL" id="ANH38984.1"/>
    </source>
</evidence>
<dbReference type="InterPro" id="IPR025736">
    <property type="entry name" value="PucR_C-HTH_dom"/>
</dbReference>
<dbReference type="Gene3D" id="3.30.450.40">
    <property type="match status" value="1"/>
</dbReference>
<keyword evidence="3" id="KW-1185">Reference proteome</keyword>
<organism evidence="2 3">
    <name type="scientific">Nocardioides dokdonensis FR1436</name>
    <dbReference type="NCBI Taxonomy" id="1300347"/>
    <lineage>
        <taxon>Bacteria</taxon>
        <taxon>Bacillati</taxon>
        <taxon>Actinomycetota</taxon>
        <taxon>Actinomycetes</taxon>
        <taxon>Propionibacteriales</taxon>
        <taxon>Nocardioidaceae</taxon>
        <taxon>Nocardioides</taxon>
    </lineage>
</organism>
<dbReference type="KEGG" id="ndk:I601_2568"/>
<dbReference type="SMART" id="SM00065">
    <property type="entry name" value="GAF"/>
    <property type="match status" value="1"/>
</dbReference>
<gene>
    <name evidence="2" type="primary">pucR_3</name>
    <name evidence="2" type="ORF">I601_2568</name>
</gene>
<dbReference type="InterPro" id="IPR003018">
    <property type="entry name" value="GAF"/>
</dbReference>
<dbReference type="Gene3D" id="1.10.10.2840">
    <property type="entry name" value="PucR C-terminal helix-turn-helix domain"/>
    <property type="match status" value="1"/>
</dbReference>
<dbReference type="Proteomes" id="UP000077868">
    <property type="component" value="Chromosome"/>
</dbReference>
<feature type="domain" description="GAF" evidence="1">
    <location>
        <begin position="37"/>
        <end position="185"/>
    </location>
</feature>
<dbReference type="AlphaFoldDB" id="A0A1A9GL35"/>
<dbReference type="PANTHER" id="PTHR33744:SF7">
    <property type="entry name" value="PUCR FAMILY TRANSCRIPTIONAL REGULATOR"/>
    <property type="match status" value="1"/>
</dbReference>
<dbReference type="EMBL" id="CP015079">
    <property type="protein sequence ID" value="ANH38984.1"/>
    <property type="molecule type" value="Genomic_DNA"/>
</dbReference>
<evidence type="ECO:0000259" key="1">
    <source>
        <dbReference type="SMART" id="SM00065"/>
    </source>
</evidence>
<evidence type="ECO:0000313" key="3">
    <source>
        <dbReference type="Proteomes" id="UP000077868"/>
    </source>
</evidence>
<name>A0A1A9GL35_9ACTN</name>
<sequence>MGVMSRQDVLRADENRLNGVVRAFEEIALASMEESMELHLVLQAIGRRLIELLQISRCTVYLRRGDGRFACHAGWSAAGDMGHLVSRLVSGGDRLTKEAVATRKPILAKDAVNHPLTDHEAMIHFGVRDILAVPMVLAGEVIGVIYVDNEDRDHTYGTAELATAQAFASLAAIAVRQVELRDELDQHNAVIQHKNQQLRKIATISRMLSDATLKGADTDDLLTLVEGFLHRPVVLYSADLNVLAWKAPSSLKLAHPPALPQRARDLQVVRQLRSAEDTSPALLPSLPAIGSPHRRLLAPIVVERRRVGYLEAVEFGRPFVDLEREILDRAAVAIALQLQTESRRAESEAQARSDFLADILNGERDSDSLRRAATARGISPDGTYRLLRVRYGHGDEQRHTGRARRQGLLDLLSERLDLDGLVDTSIPGGDILLLEERPGIDLAERLEPLRPDLEAIGVLHLVLSLPQVGLVSMSAAATELRDMERALLELGARPQLLRMDRAGVLQMLLQDTGIGRAQEFAVTLLAPLLRTDQNDVLIETIRVFLAVNCHIRAASRTLGVHENTVRYRVGKAGEAMGVDLNDFTDAFKVRLALQVHDLLPPP</sequence>
<dbReference type="STRING" id="1300347.I601_2568"/>